<proteinExistence type="predicted"/>
<reference evidence="1" key="1">
    <citation type="journal article" date="2020" name="Stud. Mycol.">
        <title>101 Dothideomycetes genomes: a test case for predicting lifestyles and emergence of pathogens.</title>
        <authorList>
            <person name="Haridas S."/>
            <person name="Albert R."/>
            <person name="Binder M."/>
            <person name="Bloem J."/>
            <person name="Labutti K."/>
            <person name="Salamov A."/>
            <person name="Andreopoulos B."/>
            <person name="Baker S."/>
            <person name="Barry K."/>
            <person name="Bills G."/>
            <person name="Bluhm B."/>
            <person name="Cannon C."/>
            <person name="Castanera R."/>
            <person name="Culley D."/>
            <person name="Daum C."/>
            <person name="Ezra D."/>
            <person name="Gonzalez J."/>
            <person name="Henrissat B."/>
            <person name="Kuo A."/>
            <person name="Liang C."/>
            <person name="Lipzen A."/>
            <person name="Lutzoni F."/>
            <person name="Magnuson J."/>
            <person name="Mondo S."/>
            <person name="Nolan M."/>
            <person name="Ohm R."/>
            <person name="Pangilinan J."/>
            <person name="Park H.-J."/>
            <person name="Ramirez L."/>
            <person name="Alfaro M."/>
            <person name="Sun H."/>
            <person name="Tritt A."/>
            <person name="Yoshinaga Y."/>
            <person name="Zwiers L.-H."/>
            <person name="Turgeon B."/>
            <person name="Goodwin S."/>
            <person name="Spatafora J."/>
            <person name="Crous P."/>
            <person name="Grigoriev I."/>
        </authorList>
    </citation>
    <scope>NUCLEOTIDE SEQUENCE</scope>
    <source>
        <strain evidence="1">CBS 183.55</strain>
    </source>
</reference>
<evidence type="ECO:0000313" key="2">
    <source>
        <dbReference type="Proteomes" id="UP000800082"/>
    </source>
</evidence>
<evidence type="ECO:0000313" key="1">
    <source>
        <dbReference type="EMBL" id="KAF1930129.1"/>
    </source>
</evidence>
<dbReference type="RefSeq" id="XP_033450377.1">
    <property type="nucleotide sequence ID" value="XM_033589906.1"/>
</dbReference>
<gene>
    <name evidence="1" type="ORF">M421DRAFT_385391</name>
</gene>
<dbReference type="AlphaFoldDB" id="A0A6A5RR71"/>
<dbReference type="EMBL" id="ML978964">
    <property type="protein sequence ID" value="KAF1930129.1"/>
    <property type="molecule type" value="Genomic_DNA"/>
</dbReference>
<dbReference type="GeneID" id="54347555"/>
<name>A0A6A5RR71_9PLEO</name>
<sequence>MLATVERRDCEMVPQTSIGGSRPSFQELNKGSTPSRFFGTHTLSLHIIDKLRPRVGRIIWVPGTTCRTLRRCNTRDDPVGFQGSTPLAAASQPQLRREPCSSRGSCCAHVLARGSFAPTTQAVLWWFPESGHGWKSGSPGLLAALTKQLTVTPPRTPSAQCGNVEISKSHHGAYWLF</sequence>
<organism evidence="1 2">
    <name type="scientific">Didymella exigua CBS 183.55</name>
    <dbReference type="NCBI Taxonomy" id="1150837"/>
    <lineage>
        <taxon>Eukaryota</taxon>
        <taxon>Fungi</taxon>
        <taxon>Dikarya</taxon>
        <taxon>Ascomycota</taxon>
        <taxon>Pezizomycotina</taxon>
        <taxon>Dothideomycetes</taxon>
        <taxon>Pleosporomycetidae</taxon>
        <taxon>Pleosporales</taxon>
        <taxon>Pleosporineae</taxon>
        <taxon>Didymellaceae</taxon>
        <taxon>Didymella</taxon>
    </lineage>
</organism>
<keyword evidence="2" id="KW-1185">Reference proteome</keyword>
<accession>A0A6A5RR71</accession>
<dbReference type="Proteomes" id="UP000800082">
    <property type="component" value="Unassembled WGS sequence"/>
</dbReference>
<protein>
    <submittedName>
        <fullName evidence="1">Uncharacterized protein</fullName>
    </submittedName>
</protein>